<dbReference type="InterPro" id="IPR032816">
    <property type="entry name" value="VTT_dom"/>
</dbReference>
<feature type="domain" description="VTT" evidence="2">
    <location>
        <begin position="83"/>
        <end position="195"/>
    </location>
</feature>
<dbReference type="Proteomes" id="UP001329430">
    <property type="component" value="Chromosome 10"/>
</dbReference>
<feature type="transmembrane region" description="Helical" evidence="1">
    <location>
        <begin position="60"/>
        <end position="82"/>
    </location>
</feature>
<dbReference type="InterPro" id="IPR053069">
    <property type="entry name" value="TVP38/TMEM64"/>
</dbReference>
<evidence type="ECO:0000313" key="3">
    <source>
        <dbReference type="EMBL" id="KAK5638587.1"/>
    </source>
</evidence>
<feature type="transmembrane region" description="Helical" evidence="1">
    <location>
        <begin position="131"/>
        <end position="153"/>
    </location>
</feature>
<gene>
    <name evidence="3" type="ORF">RI129_012882</name>
</gene>
<dbReference type="PANTHER" id="PTHR46593">
    <property type="entry name" value="TRANSMEMBRANE PROTEIN 64"/>
    <property type="match status" value="1"/>
</dbReference>
<proteinExistence type="predicted"/>
<keyword evidence="4" id="KW-1185">Reference proteome</keyword>
<keyword evidence="1" id="KW-0472">Membrane</keyword>
<evidence type="ECO:0000259" key="2">
    <source>
        <dbReference type="Pfam" id="PF09335"/>
    </source>
</evidence>
<organism evidence="3 4">
    <name type="scientific">Pyrocoelia pectoralis</name>
    <dbReference type="NCBI Taxonomy" id="417401"/>
    <lineage>
        <taxon>Eukaryota</taxon>
        <taxon>Metazoa</taxon>
        <taxon>Ecdysozoa</taxon>
        <taxon>Arthropoda</taxon>
        <taxon>Hexapoda</taxon>
        <taxon>Insecta</taxon>
        <taxon>Pterygota</taxon>
        <taxon>Neoptera</taxon>
        <taxon>Endopterygota</taxon>
        <taxon>Coleoptera</taxon>
        <taxon>Polyphaga</taxon>
        <taxon>Elateriformia</taxon>
        <taxon>Elateroidea</taxon>
        <taxon>Lampyridae</taxon>
        <taxon>Lampyrinae</taxon>
        <taxon>Pyrocoelia</taxon>
    </lineage>
</organism>
<keyword evidence="1" id="KW-0812">Transmembrane</keyword>
<dbReference type="Pfam" id="PF09335">
    <property type="entry name" value="VTT_dom"/>
    <property type="match status" value="1"/>
</dbReference>
<comment type="caution">
    <text evidence="3">The sequence shown here is derived from an EMBL/GenBank/DDBJ whole genome shotgun (WGS) entry which is preliminary data.</text>
</comment>
<name>A0AAN7ZCI2_9COLE</name>
<dbReference type="AlphaFoldDB" id="A0AAN7ZCI2"/>
<dbReference type="PANTHER" id="PTHR46593:SF1">
    <property type="entry name" value="TRANSMEMBRANE PROTEIN 64"/>
    <property type="match status" value="1"/>
</dbReference>
<accession>A0AAN7ZCI2</accession>
<reference evidence="3 4" key="1">
    <citation type="journal article" date="2024" name="Insects">
        <title>An Improved Chromosome-Level Genome Assembly of the Firefly Pyrocoelia pectoralis.</title>
        <authorList>
            <person name="Fu X."/>
            <person name="Meyer-Rochow V.B."/>
            <person name="Ballantyne L."/>
            <person name="Zhu X."/>
        </authorList>
    </citation>
    <scope>NUCLEOTIDE SEQUENCE [LARGE SCALE GENOMIC DNA]</scope>
    <source>
        <strain evidence="3">XCY_ONT2</strain>
    </source>
</reference>
<dbReference type="GO" id="GO:0051480">
    <property type="term" value="P:regulation of cytosolic calcium ion concentration"/>
    <property type="evidence" value="ECO:0007669"/>
    <property type="project" value="TreeGrafter"/>
</dbReference>
<feature type="transmembrane region" description="Helical" evidence="1">
    <location>
        <begin position="174"/>
        <end position="193"/>
    </location>
</feature>
<feature type="transmembrane region" description="Helical" evidence="1">
    <location>
        <begin position="89"/>
        <end position="111"/>
    </location>
</feature>
<feature type="transmembrane region" description="Helical" evidence="1">
    <location>
        <begin position="21"/>
        <end position="40"/>
    </location>
</feature>
<dbReference type="EMBL" id="JAVRBK010000010">
    <property type="protein sequence ID" value="KAK5638587.1"/>
    <property type="molecule type" value="Genomic_DNA"/>
</dbReference>
<keyword evidence="1" id="KW-1133">Transmembrane helix</keyword>
<sequence length="256" mass="28175">MQISLNVNKKESREVKKCTPTVRNLITILTAFLLFSVLLYGCKTYTNLILKWLEKQDTLVIYLVILLLFIIVSFPITIGYIGMVITTGYLFGLITGLILCILCAGVGLSIAHNLLKRFGNTTLRPLITNETALTIFKVISGSSSFRIVLCARLTPIPFGLQNTIFAIGNIKNRTLYTASILGLLPGQTVGVYIGSSLRSMQDVLDHHDISTVTYMLGAVQVLFAIVLLVWLGTKARQELAKAISEADNSKSVYNIV</sequence>
<feature type="transmembrane region" description="Helical" evidence="1">
    <location>
        <begin position="213"/>
        <end position="231"/>
    </location>
</feature>
<dbReference type="GO" id="GO:0005783">
    <property type="term" value="C:endoplasmic reticulum"/>
    <property type="evidence" value="ECO:0007669"/>
    <property type="project" value="TreeGrafter"/>
</dbReference>
<protein>
    <recommendedName>
        <fullName evidence="2">VTT domain-containing protein</fullName>
    </recommendedName>
</protein>
<evidence type="ECO:0000256" key="1">
    <source>
        <dbReference type="SAM" id="Phobius"/>
    </source>
</evidence>
<evidence type="ECO:0000313" key="4">
    <source>
        <dbReference type="Proteomes" id="UP001329430"/>
    </source>
</evidence>